<dbReference type="PANTHER" id="PTHR11042">
    <property type="entry name" value="EUKARYOTIC TRANSLATION INITIATION FACTOR 2-ALPHA KINASE EIF2-ALPHA KINASE -RELATED"/>
    <property type="match status" value="1"/>
</dbReference>
<evidence type="ECO:0000256" key="4">
    <source>
        <dbReference type="ARBA" id="ARBA00022741"/>
    </source>
</evidence>
<dbReference type="WBParaSite" id="SRDH1_41950.3">
    <property type="protein sequence ID" value="SRDH1_41950.3"/>
    <property type="gene ID" value="SRDH1_41950"/>
</dbReference>
<dbReference type="InterPro" id="IPR008271">
    <property type="entry name" value="Ser/Thr_kinase_AS"/>
</dbReference>
<comment type="catalytic activity">
    <reaction evidence="8">
        <text>L-threonyl-[protein] + ATP = O-phospho-L-threonyl-[protein] + ADP + H(+)</text>
        <dbReference type="Rhea" id="RHEA:46608"/>
        <dbReference type="Rhea" id="RHEA-COMP:11060"/>
        <dbReference type="Rhea" id="RHEA-COMP:11605"/>
        <dbReference type="ChEBI" id="CHEBI:15378"/>
        <dbReference type="ChEBI" id="CHEBI:30013"/>
        <dbReference type="ChEBI" id="CHEBI:30616"/>
        <dbReference type="ChEBI" id="CHEBI:61977"/>
        <dbReference type="ChEBI" id="CHEBI:456216"/>
        <dbReference type="EC" id="2.7.11.1"/>
    </reaction>
</comment>
<keyword evidence="2" id="KW-0723">Serine/threonine-protein kinase</keyword>
<dbReference type="GO" id="GO:0005634">
    <property type="term" value="C:nucleus"/>
    <property type="evidence" value="ECO:0007669"/>
    <property type="project" value="TreeGrafter"/>
</dbReference>
<keyword evidence="3" id="KW-0808">Transferase</keyword>
<evidence type="ECO:0000259" key="12">
    <source>
        <dbReference type="PROSITE" id="PS50908"/>
    </source>
</evidence>
<dbReference type="GO" id="GO:1990625">
    <property type="term" value="P:negative regulation of cytoplasmic translational initiation in response to stress"/>
    <property type="evidence" value="ECO:0007669"/>
    <property type="project" value="TreeGrafter"/>
</dbReference>
<feature type="binding site" evidence="10">
    <location>
        <position position="672"/>
    </location>
    <ligand>
        <name>ATP</name>
        <dbReference type="ChEBI" id="CHEBI:30616"/>
    </ligand>
</feature>
<dbReference type="PANTHER" id="PTHR11042:SF136">
    <property type="entry name" value="EIF-2-ALPHA KINASE GCN2"/>
    <property type="match status" value="1"/>
</dbReference>
<dbReference type="InterPro" id="IPR000719">
    <property type="entry name" value="Prot_kinase_dom"/>
</dbReference>
<evidence type="ECO:0000259" key="11">
    <source>
        <dbReference type="PROSITE" id="PS50011"/>
    </source>
</evidence>
<evidence type="ECO:0000313" key="16">
    <source>
        <dbReference type="WBParaSite" id="SRDH1_41950.4"/>
    </source>
</evidence>
<dbReference type="WBParaSite" id="SRDH1_41950.4">
    <property type="protein sequence ID" value="SRDH1_41950.4"/>
    <property type="gene ID" value="SRDH1_41950"/>
</dbReference>
<dbReference type="WBParaSite" id="SRDH1_41950.1">
    <property type="protein sequence ID" value="SRDH1_41950.1"/>
    <property type="gene ID" value="SRDH1_41950"/>
</dbReference>
<comment type="similarity">
    <text evidence="7">Belongs to the protein kinase superfamily. Ser/Thr protein kinase family. GCN2 subfamily.</text>
</comment>
<accession>A0AA85F9Y4</accession>
<evidence type="ECO:0000256" key="2">
    <source>
        <dbReference type="ARBA" id="ARBA00022527"/>
    </source>
</evidence>
<dbReference type="GO" id="GO:0005829">
    <property type="term" value="C:cytosol"/>
    <property type="evidence" value="ECO:0007669"/>
    <property type="project" value="TreeGrafter"/>
</dbReference>
<reference evidence="14 15" key="2">
    <citation type="submission" date="2023-11" db="UniProtKB">
        <authorList>
            <consortium name="WormBaseParasite"/>
        </authorList>
    </citation>
    <scope>IDENTIFICATION</scope>
</reference>
<proteinExistence type="inferred from homology"/>
<dbReference type="SUPFAM" id="SSF55681">
    <property type="entry name" value="Class II aaRS and biotin synthetases"/>
    <property type="match status" value="1"/>
</dbReference>
<feature type="domain" description="Protein kinase" evidence="11">
    <location>
        <begin position="643"/>
        <end position="1151"/>
    </location>
</feature>
<protein>
    <recommendedName>
        <fullName evidence="1">non-specific serine/threonine protein kinase</fullName>
        <ecNumber evidence="1">2.7.11.1</ecNumber>
    </recommendedName>
</protein>
<reference evidence="13" key="1">
    <citation type="submission" date="2022-06" db="EMBL/GenBank/DDBJ databases">
        <authorList>
            <person name="Berger JAMES D."/>
            <person name="Berger JAMES D."/>
        </authorList>
    </citation>
    <scope>NUCLEOTIDE SEQUENCE [LARGE SCALE GENOMIC DNA]</scope>
</reference>
<dbReference type="Pfam" id="PF05773">
    <property type="entry name" value="RWD"/>
    <property type="match status" value="1"/>
</dbReference>
<evidence type="ECO:0000256" key="9">
    <source>
        <dbReference type="ARBA" id="ARBA00048679"/>
    </source>
</evidence>
<dbReference type="SUPFAM" id="SSF56112">
    <property type="entry name" value="Protein kinase-like (PK-like)"/>
    <property type="match status" value="2"/>
</dbReference>
<keyword evidence="13" id="KW-1185">Reference proteome</keyword>
<dbReference type="Gene3D" id="3.30.930.10">
    <property type="entry name" value="Bira Bifunctional Protein, Domain 2"/>
    <property type="match status" value="1"/>
</dbReference>
<dbReference type="PROSITE" id="PS00108">
    <property type="entry name" value="PROTEIN_KINASE_ST"/>
    <property type="match status" value="1"/>
</dbReference>
<dbReference type="InterPro" id="IPR016135">
    <property type="entry name" value="UBQ-conjugating_enzyme/RWD"/>
</dbReference>
<evidence type="ECO:0000256" key="5">
    <source>
        <dbReference type="ARBA" id="ARBA00022777"/>
    </source>
</evidence>
<dbReference type="InterPro" id="IPR050339">
    <property type="entry name" value="CC_SR_Kinase"/>
</dbReference>
<evidence type="ECO:0000313" key="14">
    <source>
        <dbReference type="WBParaSite" id="SRDH1_41950.1"/>
    </source>
</evidence>
<dbReference type="Gene3D" id="3.10.110.10">
    <property type="entry name" value="Ubiquitin Conjugating Enzyme"/>
    <property type="match status" value="1"/>
</dbReference>
<dbReference type="InterPro" id="IPR045864">
    <property type="entry name" value="aa-tRNA-synth_II/BPL/LPL"/>
</dbReference>
<dbReference type="Gene3D" id="1.10.510.10">
    <property type="entry name" value="Transferase(Phosphotransferase) domain 1"/>
    <property type="match status" value="3"/>
</dbReference>
<feature type="domain" description="Protein kinase" evidence="11">
    <location>
        <begin position="257"/>
        <end position="587"/>
    </location>
</feature>
<dbReference type="SMART" id="SM00220">
    <property type="entry name" value="S_TKc"/>
    <property type="match status" value="1"/>
</dbReference>
<dbReference type="InterPro" id="IPR006575">
    <property type="entry name" value="RWD_dom"/>
</dbReference>
<dbReference type="PROSITE" id="PS00107">
    <property type="entry name" value="PROTEIN_KINASE_ATP"/>
    <property type="match status" value="1"/>
</dbReference>
<evidence type="ECO:0000313" key="15">
    <source>
        <dbReference type="WBParaSite" id="SRDH1_41950.3"/>
    </source>
</evidence>
<dbReference type="GO" id="GO:0004694">
    <property type="term" value="F:eukaryotic translation initiation factor 2alpha kinase activity"/>
    <property type="evidence" value="ECO:0007669"/>
    <property type="project" value="TreeGrafter"/>
</dbReference>
<organism evidence="13 16">
    <name type="scientific">Schistosoma rodhaini</name>
    <dbReference type="NCBI Taxonomy" id="6188"/>
    <lineage>
        <taxon>Eukaryota</taxon>
        <taxon>Metazoa</taxon>
        <taxon>Spiralia</taxon>
        <taxon>Lophotrochozoa</taxon>
        <taxon>Platyhelminthes</taxon>
        <taxon>Trematoda</taxon>
        <taxon>Digenea</taxon>
        <taxon>Strigeidida</taxon>
        <taxon>Schistosomatoidea</taxon>
        <taxon>Schistosomatidae</taxon>
        <taxon>Schistosoma</taxon>
    </lineage>
</organism>
<dbReference type="InterPro" id="IPR017441">
    <property type="entry name" value="Protein_kinase_ATP_BS"/>
</dbReference>
<evidence type="ECO:0000256" key="8">
    <source>
        <dbReference type="ARBA" id="ARBA00047899"/>
    </source>
</evidence>
<sequence length="2038" mass="232715">MYENIQREELFAICSIFPDLITSVNGIKKLHIPVDSVRDLDKANFPVQVSLKISSIIRPSGLKKVVIIHLSCSPTYPETLLNFRIKGDKRVTKAQISVLHDVLKQLTETMRGQICMKELIEASHDFLKSLSTPIVDCQTQQDLNLRNDDNLVSKLKMVKREIEHIDEAIQWRLSLNDSEIERKKEEYQLSEIFCQSEVHRLDTQSLSVHLNSHRYQPSYPDVIERCPLTRHMSVCSLKMLYLEDYKKLKKYINFEQYEAAHKSHESTFIDIQRGCCADGPHDRFNVRSTDIFPCVCYFDGLEVKTGASIQLHEWVFHTNNAYLTSNNFLDNFLTQLAYFARQDKHPNLCRILGVECTRNLPACGIDIDAYHQNMEKSWENWDVVRLITERPKGTSLESVGSGVLSPVANEQLGPNLFSVSKPLEIGDKKLMWLRYVIHQIVSAVSWLHTYSFVHRNLHPSNIFVDNSGHVTLCKYEFFARLDQIVSENLKQLGVQLPQKAYQSAVHYFGRSVQQRDLHQLGLVILHILIGPLPHANSTEVVSLISEVLDGLKITQPVFRDFLQTCLYANHNDHTTSVVDYIMSHQFLHDSIPCNFLSTKSNKIELNLSAMTRTSNQINALNNPDLQTVEGNATSKCPRLFEDFTDFVLIGKGGFGCVLKARNIIEDRDYAIKCVRASKSQTNTLFREIRTLSGLQHENIVRYFTSWQDTFTEPLPHKNMPCSDWNKKWDDSKYRNCKSTSFCSEDNDEEEEEKEGRTSHHLYRNPITLKSQKPCPTPTHINTTLDELTELVTNGNDFDKRILNNSSSHINDESWYIGTKKPTNVVRNHFFRIPGESSDETEHTNDYSSSPTSLSCSYLSSDVSDSSTQFEDNFLNNQKTSDTFVNKDVCDVNNSQNNEIEKSVREYRYIIIQMELCPSKSLRYVIDSENLSCSPDRAWSLFRELTDGLAYIHSKGVIHRDLKPANIMLDSNDHVKIVDFGLATRTVQEKLMNARQAVAAEFHKCSKQTECSDSTQQIPPVGHKEVPNSTGQHENTMKFDDHSMTHNVGTFLYISPEVLLLDSQKNRIYDERVDIYSLGIILFEMFYRAMPTAMERVLILTELRKEKIIFPKDWSQDELVNQTWLIRTMLQHDPSKRPSASDLLTSSRVPPFKSTEAAFKKQLMEICKTPDSNLYRFVTHTLFSQACSNASDLLYDCNTWITSVQHDISQIDGSFLSQLLTKDCFMQDDPNRVLFNFLKTRRFITHIVETSFIAHSGVLLESPTLVPVIHRPYQTSWFSQSKQDNNDLCDVNDNQNAEFWDRLSAAPVLLDENGLPVRLPDSLHIPFARYLARSGSVLLENRNESDPLKRYEFARTYHSSSVSNTSGPHMLFGCPVEVNRATFDIVSLENSTYWATELFVILREVTNKLFQSKEISFFLYVNHTSLIKALFKLSGIQSGSRATVWRHLSEANADPKPVNPSTYSSFFSSVNCSTAYCTTTSYSSSSNSSLSGSSRLNEPTRSLILPDYLTSKPRGHAQKRFMKIIRLESSHIHYIREVFIQHSGQQCHTISKLVDGAVKLLEELTDIYAKFDWSERFHLRFTPGLVLPHHMYNGLIFQLVALGDLSPKSTVPSSSTSICYPRHLEDSSIKVNPKININIASSRINDTSPILYVLGQGGEYNHLIAKHCVPKEFGTIRLPRKISRCNSASNNPGMTALTIDKCPYAIGLSFDMDKLVHCYMTSFCKNTMQVSYNLHDCIIFNPKWRILLGWESRTVETLHDLYTCPFRNPTTQYTRRSGLGSSQRSSSECGINTSTNATNTMSPTNNCSSDFSNSVNNITVPYTSTSGTPNPTSSSESFVLTQNVLKLAFHLAQIFWNLSWTCDLLTKSDSDLVREAEDREVEFAVRVILVKLSTSAATNLPLGSKHLSLVTYQIWARHNATPLSGQHVMVFELRRSDPDSVLNYFYSRFPTNVRRPSVDPDKSFLYISSKNSTELIHYSKDFLSHPNPEKTIIYCPRLTESHIRIPDLTDTKEISANMVNNLRRSSNRYKQHSKHSKRT</sequence>
<dbReference type="PROSITE" id="PS50011">
    <property type="entry name" value="PROTEIN_KINASE_DOM"/>
    <property type="match status" value="2"/>
</dbReference>
<keyword evidence="4 10" id="KW-0547">Nucleotide-binding</keyword>
<dbReference type="EC" id="2.7.11.1" evidence="1"/>
<dbReference type="SUPFAM" id="SSF54495">
    <property type="entry name" value="UBC-like"/>
    <property type="match status" value="1"/>
</dbReference>
<name>A0AA85F9Y4_9TREM</name>
<evidence type="ECO:0000256" key="1">
    <source>
        <dbReference type="ARBA" id="ARBA00012513"/>
    </source>
</evidence>
<dbReference type="InterPro" id="IPR011009">
    <property type="entry name" value="Kinase-like_dom_sf"/>
</dbReference>
<dbReference type="GO" id="GO:0005524">
    <property type="term" value="F:ATP binding"/>
    <property type="evidence" value="ECO:0007669"/>
    <property type="project" value="UniProtKB-UniRule"/>
</dbReference>
<evidence type="ECO:0000256" key="7">
    <source>
        <dbReference type="ARBA" id="ARBA00037982"/>
    </source>
</evidence>
<dbReference type="Proteomes" id="UP000050792">
    <property type="component" value="Unassembled WGS sequence"/>
</dbReference>
<dbReference type="PROSITE" id="PS50908">
    <property type="entry name" value="RWD"/>
    <property type="match status" value="1"/>
</dbReference>
<keyword evidence="5" id="KW-0418">Kinase</keyword>
<keyword evidence="6 10" id="KW-0067">ATP-binding</keyword>
<evidence type="ECO:0000256" key="6">
    <source>
        <dbReference type="ARBA" id="ARBA00022840"/>
    </source>
</evidence>
<dbReference type="Gene3D" id="3.30.200.20">
    <property type="entry name" value="Phosphorylase Kinase, domain 1"/>
    <property type="match status" value="1"/>
</dbReference>
<dbReference type="Pfam" id="PF00069">
    <property type="entry name" value="Pkinase"/>
    <property type="match status" value="3"/>
</dbReference>
<evidence type="ECO:0000256" key="10">
    <source>
        <dbReference type="PROSITE-ProRule" id="PRU10141"/>
    </source>
</evidence>
<feature type="domain" description="RWD" evidence="12">
    <location>
        <begin position="8"/>
        <end position="130"/>
    </location>
</feature>
<comment type="catalytic activity">
    <reaction evidence="9">
        <text>L-seryl-[protein] + ATP = O-phospho-L-seryl-[protein] + ADP + H(+)</text>
        <dbReference type="Rhea" id="RHEA:17989"/>
        <dbReference type="Rhea" id="RHEA-COMP:9863"/>
        <dbReference type="Rhea" id="RHEA-COMP:11604"/>
        <dbReference type="ChEBI" id="CHEBI:15378"/>
        <dbReference type="ChEBI" id="CHEBI:29999"/>
        <dbReference type="ChEBI" id="CHEBI:30616"/>
        <dbReference type="ChEBI" id="CHEBI:83421"/>
        <dbReference type="ChEBI" id="CHEBI:456216"/>
        <dbReference type="EC" id="2.7.11.1"/>
    </reaction>
</comment>
<evidence type="ECO:0000256" key="3">
    <source>
        <dbReference type="ARBA" id="ARBA00022679"/>
    </source>
</evidence>
<evidence type="ECO:0000313" key="13">
    <source>
        <dbReference type="Proteomes" id="UP000050792"/>
    </source>
</evidence>